<feature type="domain" description="Gfo/Idh/MocA-like oxidoreductase N-terminal" evidence="1">
    <location>
        <begin position="3"/>
        <end position="119"/>
    </location>
</feature>
<feature type="domain" description="GFO/IDH/MocA-like oxidoreductase" evidence="2">
    <location>
        <begin position="135"/>
        <end position="249"/>
    </location>
</feature>
<dbReference type="PANTHER" id="PTHR43377:SF1">
    <property type="entry name" value="BILIVERDIN REDUCTASE A"/>
    <property type="match status" value="1"/>
</dbReference>
<dbReference type="Gene3D" id="3.30.360.10">
    <property type="entry name" value="Dihydrodipicolinate Reductase, domain 2"/>
    <property type="match status" value="1"/>
</dbReference>
<proteinExistence type="predicted"/>
<dbReference type="InterPro" id="IPR055170">
    <property type="entry name" value="GFO_IDH_MocA-like_dom"/>
</dbReference>
<keyword evidence="4" id="KW-1185">Reference proteome</keyword>
<dbReference type="PANTHER" id="PTHR43377">
    <property type="entry name" value="BILIVERDIN REDUCTASE A"/>
    <property type="match status" value="1"/>
</dbReference>
<dbReference type="Proteomes" id="UP001216390">
    <property type="component" value="Chromosome"/>
</dbReference>
<dbReference type="AlphaFoldDB" id="A0AAE9Y3G7"/>
<dbReference type="InterPro" id="IPR051450">
    <property type="entry name" value="Gfo/Idh/MocA_Oxidoreductases"/>
</dbReference>
<name>A0AAE9Y3G7_9ACTN</name>
<evidence type="ECO:0000259" key="2">
    <source>
        <dbReference type="Pfam" id="PF22725"/>
    </source>
</evidence>
<dbReference type="InterPro" id="IPR000683">
    <property type="entry name" value="Gfo/Idh/MocA-like_OxRdtase_N"/>
</dbReference>
<reference evidence="3" key="1">
    <citation type="submission" date="2023-01" db="EMBL/GenBank/DDBJ databases">
        <title>The diversity of Class Acidimicrobiia in South China Sea sediment environments and the proposal of Iamia marina sp. nov., a novel species of the genus Iamia.</title>
        <authorList>
            <person name="He Y."/>
            <person name="Tian X."/>
        </authorList>
    </citation>
    <scope>NUCLEOTIDE SEQUENCE</scope>
    <source>
        <strain evidence="3">DSM 19957</strain>
    </source>
</reference>
<dbReference type="RefSeq" id="WP_272734610.1">
    <property type="nucleotide sequence ID" value="NZ_CP116942.1"/>
</dbReference>
<dbReference type="Gene3D" id="3.40.50.720">
    <property type="entry name" value="NAD(P)-binding Rossmann-like Domain"/>
    <property type="match status" value="1"/>
</dbReference>
<dbReference type="KEGG" id="ima:PO878_11305"/>
<dbReference type="Pfam" id="PF01408">
    <property type="entry name" value="GFO_IDH_MocA"/>
    <property type="match status" value="1"/>
</dbReference>
<dbReference type="EMBL" id="CP116942">
    <property type="protein sequence ID" value="WCO65085.1"/>
    <property type="molecule type" value="Genomic_DNA"/>
</dbReference>
<dbReference type="GO" id="GO:0000166">
    <property type="term" value="F:nucleotide binding"/>
    <property type="evidence" value="ECO:0007669"/>
    <property type="project" value="InterPro"/>
</dbReference>
<evidence type="ECO:0000259" key="1">
    <source>
        <dbReference type="Pfam" id="PF01408"/>
    </source>
</evidence>
<evidence type="ECO:0000313" key="4">
    <source>
        <dbReference type="Proteomes" id="UP001216390"/>
    </source>
</evidence>
<dbReference type="SUPFAM" id="SSF55347">
    <property type="entry name" value="Glyceraldehyde-3-phosphate dehydrogenase-like, C-terminal domain"/>
    <property type="match status" value="1"/>
</dbReference>
<dbReference type="InterPro" id="IPR036291">
    <property type="entry name" value="NAD(P)-bd_dom_sf"/>
</dbReference>
<gene>
    <name evidence="3" type="ORF">PO878_11305</name>
</gene>
<evidence type="ECO:0000313" key="3">
    <source>
        <dbReference type="EMBL" id="WCO65085.1"/>
    </source>
</evidence>
<protein>
    <submittedName>
        <fullName evidence="3">Gfo/Idh/MocA family oxidoreductase</fullName>
    </submittedName>
</protein>
<organism evidence="3 4">
    <name type="scientific">Iamia majanohamensis</name>
    <dbReference type="NCBI Taxonomy" id="467976"/>
    <lineage>
        <taxon>Bacteria</taxon>
        <taxon>Bacillati</taxon>
        <taxon>Actinomycetota</taxon>
        <taxon>Acidimicrobiia</taxon>
        <taxon>Acidimicrobiales</taxon>
        <taxon>Iamiaceae</taxon>
        <taxon>Iamia</taxon>
    </lineage>
</organism>
<dbReference type="SUPFAM" id="SSF51735">
    <property type="entry name" value="NAD(P)-binding Rossmann-fold domains"/>
    <property type="match status" value="1"/>
</dbReference>
<accession>A0AAE9Y3G7</accession>
<sequence length="339" mass="35918">MTVRVGFLGAGLIATFHSKMLRASGEDVAWAGVWDPDEERRDRFAAASGATPARSEEEVLATCDAAYVCTWTSEHPRLVEAAVARGLPVFVEKPLATDLAGARAVADVVARAGVTNQVGLILRRAPVFTLLRALVAEAGPVMAVVFRDDQFLPVQGSYGSTWRGDRERAGSGALLEHSIHDLDLLEHVVGPVASVSARSAHFHGLDGIEDVVTASLALAGGGVASLTSVWHDVLSRPSLRRLEVFCTDRWFATDDDWFGPLTWQAPDGPAVTLAPDQVQDELARRGLASPNPDGDFVRAVAEGRPAWPDVHVAVRAHELVDATYRSAAAAGAPVATAGA</sequence>
<dbReference type="Pfam" id="PF22725">
    <property type="entry name" value="GFO_IDH_MocA_C3"/>
    <property type="match status" value="1"/>
</dbReference>